<dbReference type="HOGENOM" id="CLU_149438_0_0_1"/>
<evidence type="ECO:0000313" key="2">
    <source>
        <dbReference type="EMBL" id="EGE80120.1"/>
    </source>
</evidence>
<protein>
    <submittedName>
        <fullName evidence="2">Uncharacterized protein</fullName>
    </submittedName>
</protein>
<sequence>MAHRLVSSPGKGDDILMSGTENDIKPVRKHAQPSPNPIPPSMSSTSEKKKLRSRDREAQPLEKSLKPVKALHWASDLILAACNWPGARLLSTPVRLLVSRDGRQPSGVDAKARATGAKWRESEREAEPYQEIQDFQDNEYVRPNG</sequence>
<dbReference type="EMBL" id="GG749418">
    <property type="protein sequence ID" value="EGE80120.1"/>
    <property type="molecule type" value="Genomic_DNA"/>
</dbReference>
<dbReference type="AlphaFoldDB" id="F2TA57"/>
<feature type="region of interest" description="Disordered" evidence="1">
    <location>
        <begin position="102"/>
        <end position="145"/>
    </location>
</feature>
<dbReference type="Proteomes" id="UP000007802">
    <property type="component" value="Unassembled WGS sequence"/>
</dbReference>
<feature type="compositionally biased region" description="Basic and acidic residues" evidence="1">
    <location>
        <begin position="54"/>
        <end position="64"/>
    </location>
</feature>
<gene>
    <name evidence="2" type="ORF">BDDG_03061</name>
</gene>
<organism evidence="2">
    <name type="scientific">Ajellomyces dermatitidis (strain ATCC 18188 / CBS 674.68)</name>
    <name type="common">Blastomyces dermatitidis</name>
    <dbReference type="NCBI Taxonomy" id="653446"/>
    <lineage>
        <taxon>Eukaryota</taxon>
        <taxon>Fungi</taxon>
        <taxon>Dikarya</taxon>
        <taxon>Ascomycota</taxon>
        <taxon>Pezizomycotina</taxon>
        <taxon>Eurotiomycetes</taxon>
        <taxon>Eurotiomycetidae</taxon>
        <taxon>Onygenales</taxon>
        <taxon>Ajellomycetaceae</taxon>
        <taxon>Blastomyces</taxon>
    </lineage>
</organism>
<feature type="compositionally biased region" description="Basic and acidic residues" evidence="1">
    <location>
        <begin position="118"/>
        <end position="127"/>
    </location>
</feature>
<feature type="region of interest" description="Disordered" evidence="1">
    <location>
        <begin position="1"/>
        <end position="64"/>
    </location>
</feature>
<name>F2TA57_AJEDA</name>
<reference evidence="2" key="1">
    <citation type="submission" date="2010-03" db="EMBL/GenBank/DDBJ databases">
        <title>Annotation of Blastomyces dermatitidis strain ATCC 18188.</title>
        <authorList>
            <consortium name="The Broad Institute Genome Sequencing Platform"/>
            <consortium name="Broad Institute Genome Sequencing Center for Infectious Disease."/>
            <person name="Cuomo C."/>
            <person name="Klein B."/>
            <person name="Sullivan T."/>
            <person name="Heitman J."/>
            <person name="Young S."/>
            <person name="Zeng Q."/>
            <person name="Gargeya S."/>
            <person name="Alvarado L."/>
            <person name="Berlin A.M."/>
            <person name="Chapman S.B."/>
            <person name="Chen Z."/>
            <person name="Freedman E."/>
            <person name="Gellesch M."/>
            <person name="Goldberg J."/>
            <person name="Griggs A."/>
            <person name="Gujja S."/>
            <person name="Heilman E."/>
            <person name="Heiman D."/>
            <person name="Howarth C."/>
            <person name="Mehta T."/>
            <person name="Neiman D."/>
            <person name="Pearson M."/>
            <person name="Roberts A."/>
            <person name="Saif S."/>
            <person name="Shea T."/>
            <person name="Shenoy N."/>
            <person name="Sisk P."/>
            <person name="Stolte C."/>
            <person name="Sykes S."/>
            <person name="White J."/>
            <person name="Yandava C."/>
            <person name="Haas B."/>
            <person name="Nusbaum C."/>
            <person name="Birren B."/>
        </authorList>
    </citation>
    <scope>NUCLEOTIDE SEQUENCE [LARGE SCALE GENOMIC DNA]</scope>
    <source>
        <strain evidence="2">ATCC 18188</strain>
    </source>
</reference>
<evidence type="ECO:0000256" key="1">
    <source>
        <dbReference type="SAM" id="MobiDB-lite"/>
    </source>
</evidence>
<proteinExistence type="predicted"/>
<accession>F2TA57</accession>